<evidence type="ECO:0000313" key="2">
    <source>
        <dbReference type="EMBL" id="CAD8422409.1"/>
    </source>
</evidence>
<dbReference type="AlphaFoldDB" id="A0A7S0GGA7"/>
<proteinExistence type="predicted"/>
<keyword evidence="1" id="KW-0732">Signal</keyword>
<dbReference type="Pfam" id="PF09996">
    <property type="entry name" value="DUF2237"/>
    <property type="match status" value="1"/>
</dbReference>
<sequence length="166" mass="18101">MFTRIANKMLILAIILINEASFSLAYENGYGNELSSCSQNGMALTGFTRDGFCTDQNDDTGSHHICINVSTSTGGNFCDVTGQSDWCSSEMPCHQNEKELCPVQNWCVCQWAFASYIAEAGGCDEIQDIVCESINREAVAAYKKNSGTAKMDNALSCLVKRCGFEV</sequence>
<dbReference type="EMBL" id="HBEL01039894">
    <property type="protein sequence ID" value="CAD8422409.1"/>
    <property type="molecule type" value="Transcribed_RNA"/>
</dbReference>
<gene>
    <name evidence="2" type="ORF">PINE0816_LOCUS18565</name>
</gene>
<organism evidence="2">
    <name type="scientific">Proboscia inermis</name>
    <dbReference type="NCBI Taxonomy" id="420281"/>
    <lineage>
        <taxon>Eukaryota</taxon>
        <taxon>Sar</taxon>
        <taxon>Stramenopiles</taxon>
        <taxon>Ochrophyta</taxon>
        <taxon>Bacillariophyta</taxon>
        <taxon>Coscinodiscophyceae</taxon>
        <taxon>Rhizosoleniophycidae</taxon>
        <taxon>Rhizosoleniales</taxon>
        <taxon>Rhizosoleniaceae</taxon>
        <taxon>Proboscia</taxon>
    </lineage>
</organism>
<dbReference type="InterPro" id="IPR018714">
    <property type="entry name" value="DUF2237"/>
</dbReference>
<feature type="chain" id="PRO_5030598871" evidence="1">
    <location>
        <begin position="26"/>
        <end position="166"/>
    </location>
</feature>
<name>A0A7S0GGA7_9STRA</name>
<reference evidence="2" key="1">
    <citation type="submission" date="2021-01" db="EMBL/GenBank/DDBJ databases">
        <authorList>
            <person name="Corre E."/>
            <person name="Pelletier E."/>
            <person name="Niang G."/>
            <person name="Scheremetjew M."/>
            <person name="Finn R."/>
            <person name="Kale V."/>
            <person name="Holt S."/>
            <person name="Cochrane G."/>
            <person name="Meng A."/>
            <person name="Brown T."/>
            <person name="Cohen L."/>
        </authorList>
    </citation>
    <scope>NUCLEOTIDE SEQUENCE</scope>
    <source>
        <strain evidence="2">CCAP1064/1</strain>
    </source>
</reference>
<protein>
    <submittedName>
        <fullName evidence="2">Uncharacterized protein</fullName>
    </submittedName>
</protein>
<feature type="signal peptide" evidence="1">
    <location>
        <begin position="1"/>
        <end position="25"/>
    </location>
</feature>
<evidence type="ECO:0000256" key="1">
    <source>
        <dbReference type="SAM" id="SignalP"/>
    </source>
</evidence>
<accession>A0A7S0GGA7</accession>
<dbReference type="Gene3D" id="3.30.56.110">
    <property type="entry name" value="Protein of unknown function DUF2237"/>
    <property type="match status" value="1"/>
</dbReference>